<dbReference type="EMBL" id="GBRH01263558">
    <property type="protein sequence ID" value="JAD34337.1"/>
    <property type="molecule type" value="Transcribed_RNA"/>
</dbReference>
<reference evidence="1" key="2">
    <citation type="journal article" date="2015" name="Data Brief">
        <title>Shoot transcriptome of the giant reed, Arundo donax.</title>
        <authorList>
            <person name="Barrero R.A."/>
            <person name="Guerrero F.D."/>
            <person name="Moolhuijzen P."/>
            <person name="Goolsby J.A."/>
            <person name="Tidwell J."/>
            <person name="Bellgard S.E."/>
            <person name="Bellgard M.I."/>
        </authorList>
    </citation>
    <scope>NUCLEOTIDE SEQUENCE</scope>
    <source>
        <tissue evidence="1">Shoot tissue taken approximately 20 cm above the soil surface</tissue>
    </source>
</reference>
<name>A0A0A8ZHH8_ARUDO</name>
<evidence type="ECO:0000313" key="1">
    <source>
        <dbReference type="EMBL" id="JAD34337.1"/>
    </source>
</evidence>
<reference evidence="1" key="1">
    <citation type="submission" date="2014-09" db="EMBL/GenBank/DDBJ databases">
        <authorList>
            <person name="Magalhaes I.L.F."/>
            <person name="Oliveira U."/>
            <person name="Santos F.R."/>
            <person name="Vidigal T.H.D.A."/>
            <person name="Brescovit A.D."/>
            <person name="Santos A.J."/>
        </authorList>
    </citation>
    <scope>NUCLEOTIDE SEQUENCE</scope>
    <source>
        <tissue evidence="1">Shoot tissue taken approximately 20 cm above the soil surface</tissue>
    </source>
</reference>
<accession>A0A0A8ZHH8</accession>
<organism evidence="1">
    <name type="scientific">Arundo donax</name>
    <name type="common">Giant reed</name>
    <name type="synonym">Donax arundinaceus</name>
    <dbReference type="NCBI Taxonomy" id="35708"/>
    <lineage>
        <taxon>Eukaryota</taxon>
        <taxon>Viridiplantae</taxon>
        <taxon>Streptophyta</taxon>
        <taxon>Embryophyta</taxon>
        <taxon>Tracheophyta</taxon>
        <taxon>Spermatophyta</taxon>
        <taxon>Magnoliopsida</taxon>
        <taxon>Liliopsida</taxon>
        <taxon>Poales</taxon>
        <taxon>Poaceae</taxon>
        <taxon>PACMAD clade</taxon>
        <taxon>Arundinoideae</taxon>
        <taxon>Arundineae</taxon>
        <taxon>Arundo</taxon>
    </lineage>
</organism>
<proteinExistence type="predicted"/>
<protein>
    <submittedName>
        <fullName evidence="1">Uncharacterized protein</fullName>
    </submittedName>
</protein>
<dbReference type="AlphaFoldDB" id="A0A0A8ZHH8"/>
<sequence length="25" mass="3033">MGPCKQVRCFWASFDRYTIPLPLRF</sequence>